<dbReference type="GO" id="GO:0004719">
    <property type="term" value="F:protein-L-isoaspartate (D-aspartate) O-methyltransferase activity"/>
    <property type="evidence" value="ECO:0007669"/>
    <property type="project" value="UniProtKB-EC"/>
</dbReference>
<dbReference type="PANTHER" id="PTHR11579">
    <property type="entry name" value="PROTEIN-L-ISOASPARTATE O-METHYLTRANSFERASE"/>
    <property type="match status" value="1"/>
</dbReference>
<keyword evidence="6 12" id="KW-0489">Methyltransferase</keyword>
<evidence type="ECO:0000313" key="13">
    <source>
        <dbReference type="Proteomes" id="UP000000844"/>
    </source>
</evidence>
<proteinExistence type="inferred from homology"/>
<evidence type="ECO:0000256" key="7">
    <source>
        <dbReference type="ARBA" id="ARBA00022679"/>
    </source>
</evidence>
<evidence type="ECO:0000256" key="2">
    <source>
        <dbReference type="ARBA" id="ARBA00005369"/>
    </source>
</evidence>
<comment type="similarity">
    <text evidence="2">Belongs to the methyltransferase superfamily. L-isoaspartyl/D-aspartyl protein methyltransferase family.</text>
</comment>
<dbReference type="CDD" id="cd02440">
    <property type="entry name" value="AdoMet_MTases"/>
    <property type="match status" value="1"/>
</dbReference>
<dbReference type="RefSeq" id="WP_013016666.1">
    <property type="nucleotide sequence ID" value="NC_013947.1"/>
</dbReference>
<gene>
    <name evidence="12" type="ordered locus">Snas_1388</name>
</gene>
<sequence length="370" mass="40868">MNVADDWRERAARLADYLASEGLDPAWTAVFARVPRHEFVNGGHAVDTDGVAPDAADWNREELLREAYADQVVVTRYETAGGEPVATSSASQPLIVAIMLRLLNVRDDSRVLEIGTGPGYNACLLCTRLGEQRVTSVEIQSDVVADARDNLARVGFHPHLEVTDGTLGCPSRAPYDRVIATCGLSRIPEAWLDQLAPHARVVAPMNFGGALAVLDRRPDGSLSGRFPREAGFFMELRHPGDSWEPKPPGYLAVPPRVIKTDIDVDVLGDMEFRLWLELAAPDVQVHPSRVADGRLVEVRISTPDTRIDIEVDGAIRAVEYGKSLWRTVEGLAADWEAHGRPDRGRMGMTVTPERQWVWLDAEDSDVLWEL</sequence>
<dbReference type="InterPro" id="IPR000682">
    <property type="entry name" value="PCMT"/>
</dbReference>
<evidence type="ECO:0000256" key="3">
    <source>
        <dbReference type="ARBA" id="ARBA00011890"/>
    </source>
</evidence>
<dbReference type="Proteomes" id="UP000000844">
    <property type="component" value="Chromosome"/>
</dbReference>
<keyword evidence="7 12" id="KW-0808">Transferase</keyword>
<keyword evidence="13" id="KW-1185">Reference proteome</keyword>
<dbReference type="PANTHER" id="PTHR11579:SF0">
    <property type="entry name" value="PROTEIN-L-ISOASPARTATE(D-ASPARTATE) O-METHYLTRANSFERASE"/>
    <property type="match status" value="1"/>
</dbReference>
<dbReference type="InterPro" id="IPR029063">
    <property type="entry name" value="SAM-dependent_MTases_sf"/>
</dbReference>
<dbReference type="GO" id="GO:0032259">
    <property type="term" value="P:methylation"/>
    <property type="evidence" value="ECO:0007669"/>
    <property type="project" value="UniProtKB-KW"/>
</dbReference>
<reference evidence="12 13" key="1">
    <citation type="journal article" date="2009" name="Stand. Genomic Sci.">
        <title>Complete genome sequence of Stackebrandtia nassauensis type strain (LLR-40K-21).</title>
        <authorList>
            <person name="Munk C."/>
            <person name="Lapidus A."/>
            <person name="Copeland A."/>
            <person name="Jando M."/>
            <person name="Mayilraj S."/>
            <person name="Glavina Del Rio T."/>
            <person name="Nolan M."/>
            <person name="Chen F."/>
            <person name="Lucas S."/>
            <person name="Tice H."/>
            <person name="Cheng J.F."/>
            <person name="Han C."/>
            <person name="Detter J.C."/>
            <person name="Bruce D."/>
            <person name="Goodwin L."/>
            <person name="Chain P."/>
            <person name="Pitluck S."/>
            <person name="Goker M."/>
            <person name="Ovchinikova G."/>
            <person name="Pati A."/>
            <person name="Ivanova N."/>
            <person name="Mavromatis K."/>
            <person name="Chen A."/>
            <person name="Palaniappan K."/>
            <person name="Land M."/>
            <person name="Hauser L."/>
            <person name="Chang Y.J."/>
            <person name="Jeffries C.D."/>
            <person name="Bristow J."/>
            <person name="Eisen J.A."/>
            <person name="Markowitz V."/>
            <person name="Hugenholtz P."/>
            <person name="Kyrpides N.C."/>
            <person name="Klenk H.P."/>
        </authorList>
    </citation>
    <scope>NUCLEOTIDE SEQUENCE [LARGE SCALE GENOMIC DNA]</scope>
    <source>
        <strain evidence="13">DSM 44728 / CIP 108903 / NRRL B-16338 / NBRC 102104 / LLR-40K-21</strain>
    </source>
</reference>
<dbReference type="AlphaFoldDB" id="D3PV42"/>
<organism evidence="12 13">
    <name type="scientific">Stackebrandtia nassauensis (strain DSM 44728 / CIP 108903 / NRRL B-16338 / NBRC 102104 / LLR-40K-21)</name>
    <dbReference type="NCBI Taxonomy" id="446470"/>
    <lineage>
        <taxon>Bacteria</taxon>
        <taxon>Bacillati</taxon>
        <taxon>Actinomycetota</taxon>
        <taxon>Actinomycetes</taxon>
        <taxon>Glycomycetales</taxon>
        <taxon>Glycomycetaceae</taxon>
        <taxon>Stackebrandtia</taxon>
    </lineage>
</organism>
<dbReference type="EMBL" id="CP001778">
    <property type="protein sequence ID" value="ADD41095.1"/>
    <property type="molecule type" value="Genomic_DNA"/>
</dbReference>
<dbReference type="GO" id="GO:0005737">
    <property type="term" value="C:cytoplasm"/>
    <property type="evidence" value="ECO:0007669"/>
    <property type="project" value="UniProtKB-SubCell"/>
</dbReference>
<evidence type="ECO:0000256" key="8">
    <source>
        <dbReference type="ARBA" id="ARBA00022691"/>
    </source>
</evidence>
<dbReference type="OrthoDB" id="5143400at2"/>
<evidence type="ECO:0000256" key="1">
    <source>
        <dbReference type="ARBA" id="ARBA00004496"/>
    </source>
</evidence>
<dbReference type="SUPFAM" id="SSF53335">
    <property type="entry name" value="S-adenosyl-L-methionine-dependent methyltransferases"/>
    <property type="match status" value="1"/>
</dbReference>
<comment type="subcellular location">
    <subcellularLocation>
        <location evidence="1">Cytoplasm</location>
    </subcellularLocation>
</comment>
<dbReference type="EC" id="2.1.1.77" evidence="3"/>
<evidence type="ECO:0000256" key="4">
    <source>
        <dbReference type="ARBA" id="ARBA00013346"/>
    </source>
</evidence>
<evidence type="ECO:0000256" key="11">
    <source>
        <dbReference type="ARBA" id="ARBA00031350"/>
    </source>
</evidence>
<evidence type="ECO:0000256" key="6">
    <source>
        <dbReference type="ARBA" id="ARBA00022603"/>
    </source>
</evidence>
<dbReference type="KEGG" id="sna:Snas_1388"/>
<dbReference type="Pfam" id="PF01135">
    <property type="entry name" value="PCMT"/>
    <property type="match status" value="1"/>
</dbReference>
<keyword evidence="5" id="KW-0963">Cytoplasm</keyword>
<dbReference type="Gene3D" id="3.40.50.150">
    <property type="entry name" value="Vaccinia Virus protein VP39"/>
    <property type="match status" value="1"/>
</dbReference>
<keyword evidence="8" id="KW-0949">S-adenosyl-L-methionine</keyword>
<accession>D3PV42</accession>
<dbReference type="STRING" id="446470.Snas_1388"/>
<protein>
    <recommendedName>
        <fullName evidence="4">Protein-L-isoaspartate O-methyltransferase</fullName>
        <ecNumber evidence="3">2.1.1.77</ecNumber>
    </recommendedName>
    <alternativeName>
        <fullName evidence="11">L-isoaspartyl protein carboxyl methyltransferase</fullName>
    </alternativeName>
    <alternativeName>
        <fullName evidence="9">Protein L-isoaspartyl methyltransferase</fullName>
    </alternativeName>
    <alternativeName>
        <fullName evidence="10">Protein-beta-aspartate methyltransferase</fullName>
    </alternativeName>
</protein>
<name>D3PV42_STANL</name>
<evidence type="ECO:0000256" key="10">
    <source>
        <dbReference type="ARBA" id="ARBA00031323"/>
    </source>
</evidence>
<dbReference type="HOGENOM" id="CLU_037629_0_1_11"/>
<dbReference type="eggNOG" id="COG2518">
    <property type="taxonomic scope" value="Bacteria"/>
</dbReference>
<evidence type="ECO:0000256" key="5">
    <source>
        <dbReference type="ARBA" id="ARBA00022490"/>
    </source>
</evidence>
<evidence type="ECO:0000313" key="12">
    <source>
        <dbReference type="EMBL" id="ADD41095.1"/>
    </source>
</evidence>
<evidence type="ECO:0000256" key="9">
    <source>
        <dbReference type="ARBA" id="ARBA00030757"/>
    </source>
</evidence>